<evidence type="ECO:0000313" key="1">
    <source>
        <dbReference type="EMBL" id="KAL0577777.1"/>
    </source>
</evidence>
<organism evidence="1 2">
    <name type="scientific">Marasmius crinis-equi</name>
    <dbReference type="NCBI Taxonomy" id="585013"/>
    <lineage>
        <taxon>Eukaryota</taxon>
        <taxon>Fungi</taxon>
        <taxon>Dikarya</taxon>
        <taxon>Basidiomycota</taxon>
        <taxon>Agaricomycotina</taxon>
        <taxon>Agaricomycetes</taxon>
        <taxon>Agaricomycetidae</taxon>
        <taxon>Agaricales</taxon>
        <taxon>Marasmiineae</taxon>
        <taxon>Marasmiaceae</taxon>
        <taxon>Marasmius</taxon>
    </lineage>
</organism>
<evidence type="ECO:0000313" key="2">
    <source>
        <dbReference type="Proteomes" id="UP001465976"/>
    </source>
</evidence>
<name>A0ABR3FRH2_9AGAR</name>
<accession>A0ABR3FRH2</accession>
<reference evidence="1 2" key="1">
    <citation type="submission" date="2024-02" db="EMBL/GenBank/DDBJ databases">
        <title>A draft genome for the cacao thread blight pathogen Marasmius crinis-equi.</title>
        <authorList>
            <person name="Cohen S.P."/>
            <person name="Baruah I.K."/>
            <person name="Amoako-Attah I."/>
            <person name="Bukari Y."/>
            <person name="Meinhardt L.W."/>
            <person name="Bailey B.A."/>
        </authorList>
    </citation>
    <scope>NUCLEOTIDE SEQUENCE [LARGE SCALE GENOMIC DNA]</scope>
    <source>
        <strain evidence="1 2">GH-76</strain>
    </source>
</reference>
<protein>
    <submittedName>
        <fullName evidence="1">Uncharacterized protein</fullName>
    </submittedName>
</protein>
<dbReference type="Proteomes" id="UP001465976">
    <property type="component" value="Unassembled WGS sequence"/>
</dbReference>
<comment type="caution">
    <text evidence="1">The sequence shown here is derived from an EMBL/GenBank/DDBJ whole genome shotgun (WGS) entry which is preliminary data.</text>
</comment>
<gene>
    <name evidence="1" type="ORF">V5O48_004205</name>
</gene>
<sequence length="159" mass="18119">MPCVRWDPSATLFYWSFDPTGEERIPEKDWEKHGIPKLRVETWIGTSWPGNPFEDVLREFLWLKNYDLDGKQYALDRGWPTIALWDPHNPDTGEWEQPDVEDEVVGRSDFTSPSSCSLVEVPNEACVQSASELDGKKGTEEGAVARWMTGLFKKLKGGT</sequence>
<dbReference type="EMBL" id="JBAHYK010000138">
    <property type="protein sequence ID" value="KAL0577777.1"/>
    <property type="molecule type" value="Genomic_DNA"/>
</dbReference>
<proteinExistence type="predicted"/>
<keyword evidence="2" id="KW-1185">Reference proteome</keyword>